<evidence type="ECO:0000256" key="1">
    <source>
        <dbReference type="SAM" id="SignalP"/>
    </source>
</evidence>
<protein>
    <recommendedName>
        <fullName evidence="4">Asl1-like glycosyl hydrolase catalytic domain-containing protein</fullName>
    </recommendedName>
</protein>
<evidence type="ECO:0000313" key="2">
    <source>
        <dbReference type="EMBL" id="UGS37819.1"/>
    </source>
</evidence>
<name>A0A9E6Y0I6_9ACTN</name>
<keyword evidence="1" id="KW-0732">Signal</keyword>
<dbReference type="Gene3D" id="3.20.20.80">
    <property type="entry name" value="Glycosidases"/>
    <property type="match status" value="1"/>
</dbReference>
<organism evidence="2 3">
    <name type="scientific">Capillimicrobium parvum</name>
    <dbReference type="NCBI Taxonomy" id="2884022"/>
    <lineage>
        <taxon>Bacteria</taxon>
        <taxon>Bacillati</taxon>
        <taxon>Actinomycetota</taxon>
        <taxon>Thermoleophilia</taxon>
        <taxon>Solirubrobacterales</taxon>
        <taxon>Capillimicrobiaceae</taxon>
        <taxon>Capillimicrobium</taxon>
    </lineage>
</organism>
<proteinExistence type="predicted"/>
<evidence type="ECO:0000313" key="3">
    <source>
        <dbReference type="Proteomes" id="UP001162834"/>
    </source>
</evidence>
<gene>
    <name evidence="2" type="ORF">DSM104329_04240</name>
</gene>
<dbReference type="Proteomes" id="UP001162834">
    <property type="component" value="Chromosome"/>
</dbReference>
<dbReference type="InterPro" id="IPR017853">
    <property type="entry name" value="GH"/>
</dbReference>
<dbReference type="EMBL" id="CP087164">
    <property type="protein sequence ID" value="UGS37819.1"/>
    <property type="molecule type" value="Genomic_DNA"/>
</dbReference>
<keyword evidence="3" id="KW-1185">Reference proteome</keyword>
<dbReference type="KEGG" id="sbae:DSM104329_04240"/>
<feature type="signal peptide" evidence="1">
    <location>
        <begin position="1"/>
        <end position="21"/>
    </location>
</feature>
<accession>A0A9E6Y0I6</accession>
<dbReference type="AlphaFoldDB" id="A0A9E6Y0I6"/>
<feature type="chain" id="PRO_5038483966" description="Asl1-like glycosyl hydrolase catalytic domain-containing protein" evidence="1">
    <location>
        <begin position="22"/>
        <end position="302"/>
    </location>
</feature>
<evidence type="ECO:0008006" key="4">
    <source>
        <dbReference type="Google" id="ProtNLM"/>
    </source>
</evidence>
<sequence length="302" mass="33531">MRPRVLAALAAALSIALAAPAASRADALVGVGDQQPAMFANPLFVELNIPVVRYIAPYDAMNSGVDARNADAFIRAAQSTGAKVLVAFYHSRMHPERMPSTRAYSLAVRKFIRAFPTVREYQPWNEANRGNVQGLFKSPNPRQAANYYAALRKACTRCTVTGLDLLDGINMAPSLRYLERFQQLARPAPKVWGLHNYSDTNRNSTTRTRQFLRATRGSVWLTETGGIVRFGSNFPGGRRGQLRAATALRLMFKIANSNSRIKRLYIFQWTGSTSRARFDAGLTNLDGTARPGYRIVRDYLGI</sequence>
<dbReference type="RefSeq" id="WP_259311861.1">
    <property type="nucleotide sequence ID" value="NZ_CP087164.1"/>
</dbReference>
<reference evidence="2" key="1">
    <citation type="journal article" date="2022" name="Int. J. Syst. Evol. Microbiol.">
        <title>Pseudomonas aegrilactucae sp. nov. and Pseudomonas morbosilactucae sp. nov., pathogens causing bacterial rot of lettuce in Japan.</title>
        <authorList>
            <person name="Sawada H."/>
            <person name="Fujikawa T."/>
            <person name="Satou M."/>
        </authorList>
    </citation>
    <scope>NUCLEOTIDE SEQUENCE</scope>
    <source>
        <strain evidence="2">0166_1</strain>
    </source>
</reference>
<dbReference type="SUPFAM" id="SSF51445">
    <property type="entry name" value="(Trans)glycosidases"/>
    <property type="match status" value="1"/>
</dbReference>